<keyword evidence="3" id="KW-1185">Reference proteome</keyword>
<protein>
    <submittedName>
        <fullName evidence="2">Uncharacterized protein</fullName>
    </submittedName>
</protein>
<dbReference type="PROSITE" id="PS50005">
    <property type="entry name" value="TPR"/>
    <property type="match status" value="2"/>
</dbReference>
<reference evidence="2" key="1">
    <citation type="submission" date="2021-08" db="EMBL/GenBank/DDBJ databases">
        <title>WGS assembly of Ceratopteris richardii.</title>
        <authorList>
            <person name="Marchant D.B."/>
            <person name="Chen G."/>
            <person name="Jenkins J."/>
            <person name="Shu S."/>
            <person name="Leebens-Mack J."/>
            <person name="Grimwood J."/>
            <person name="Schmutz J."/>
            <person name="Soltis P."/>
            <person name="Soltis D."/>
            <person name="Chen Z.-H."/>
        </authorList>
    </citation>
    <scope>NUCLEOTIDE SEQUENCE</scope>
    <source>
        <strain evidence="2">Whitten #5841</strain>
        <tissue evidence="2">Leaf</tissue>
    </source>
</reference>
<proteinExistence type="predicted"/>
<gene>
    <name evidence="2" type="ORF">KP509_19G014600</name>
</gene>
<dbReference type="InterPro" id="IPR019734">
    <property type="entry name" value="TPR_rpt"/>
</dbReference>
<keyword evidence="1" id="KW-0802">TPR repeat</keyword>
<evidence type="ECO:0000256" key="1">
    <source>
        <dbReference type="PROSITE-ProRule" id="PRU00339"/>
    </source>
</evidence>
<dbReference type="Pfam" id="PF13181">
    <property type="entry name" value="TPR_8"/>
    <property type="match status" value="1"/>
</dbReference>
<dbReference type="EMBL" id="CM035424">
    <property type="protein sequence ID" value="KAH7351790.1"/>
    <property type="molecule type" value="Genomic_DNA"/>
</dbReference>
<organism evidence="2 3">
    <name type="scientific">Ceratopteris richardii</name>
    <name type="common">Triangle waterfern</name>
    <dbReference type="NCBI Taxonomy" id="49495"/>
    <lineage>
        <taxon>Eukaryota</taxon>
        <taxon>Viridiplantae</taxon>
        <taxon>Streptophyta</taxon>
        <taxon>Embryophyta</taxon>
        <taxon>Tracheophyta</taxon>
        <taxon>Polypodiopsida</taxon>
        <taxon>Polypodiidae</taxon>
        <taxon>Polypodiales</taxon>
        <taxon>Pteridineae</taxon>
        <taxon>Pteridaceae</taxon>
        <taxon>Parkerioideae</taxon>
        <taxon>Ceratopteris</taxon>
    </lineage>
</organism>
<dbReference type="OMA" id="TSRFHGH"/>
<dbReference type="PANTHER" id="PTHR46284:SF5">
    <property type="entry name" value="PROTEIN KINESIN LIGHT CHAIN-RELATED 3"/>
    <property type="match status" value="1"/>
</dbReference>
<dbReference type="SMART" id="SM00028">
    <property type="entry name" value="TPR"/>
    <property type="match status" value="8"/>
</dbReference>
<accession>A0A8T2SI98</accession>
<comment type="caution">
    <text evidence="2">The sequence shown here is derived from an EMBL/GenBank/DDBJ whole genome shotgun (WGS) entry which is preliminary data.</text>
</comment>
<dbReference type="OrthoDB" id="626167at2759"/>
<dbReference type="Gene3D" id="1.25.40.10">
    <property type="entry name" value="Tetratricopeptide repeat domain"/>
    <property type="match status" value="3"/>
</dbReference>
<dbReference type="Pfam" id="PF13424">
    <property type="entry name" value="TPR_12"/>
    <property type="match status" value="3"/>
</dbReference>
<evidence type="ECO:0000313" key="2">
    <source>
        <dbReference type="EMBL" id="KAH7351790.1"/>
    </source>
</evidence>
<feature type="repeat" description="TPR" evidence="1">
    <location>
        <begin position="556"/>
        <end position="589"/>
    </location>
</feature>
<evidence type="ECO:0000313" key="3">
    <source>
        <dbReference type="Proteomes" id="UP000825935"/>
    </source>
</evidence>
<name>A0A8T2SI98_CERRI</name>
<sequence length="736" mass="82366">MWPPTSILKLLSHGRKNLGILSHLMPFYRSHAALKPHLGLSSVALYATRSHTDSVEHVLPSLNFYDSSRGRLFHLTRSAGSPSHIIWTRDVEEEFEAQPCSKHTWSNLNNKQCDAYRHNLSCRIKAPRAGILDRELLRNGRTRPFTAVKNLDVGVNRDKLRNRKFFSTATLESSAQEDHLITTKAVGSLELSNIIKDDEKIKLNGKPDEDIGILDSDSEEEEDDCCDRSKPSVSAMIKAESIEALDVSLKEMEKCFAPDDVRIGTTALRLAQLYDAADEEPETIVAHAEKALRILQPLKGGSFDIAMCYHVIGSGYYKMDEPEKAITYLEQAADLLDKVGKTEANPKAVGTIKYAGQIFLGHSRMAIDKKEEGLTNYRKALEINERILEPGNPDLARSYQQAAEAFSQAEKHEEAVALCLKALPIYENYFGSASSEVAVLRRLMSLIYDNLGDYENLLNQHRLIRPILVKLGKLKEIASLDLASGEALLSLKRYKDAILKFKEVVKETKETSRFHGHALVLIGKAYAESKEGKNAVKYSKKAFSALKNKKISLEAGSSLMELGSVYQQLNESDHAIGVFKAALTVFEHHPDQITTIAEIEGQIGLLYIFMGKVEEGLPYLERASSKSEEIHGPDSEELLAVYNHIAIAYLEIGKLEEALQKFEAAKRIAVDHFGPEDGDTIAIYSNLVNTYEGLERFDKAIECQKHIVEVTKLGKTNYDVTFEEADRKLRQLMQQA</sequence>
<dbReference type="InterPro" id="IPR011990">
    <property type="entry name" value="TPR-like_helical_dom_sf"/>
</dbReference>
<feature type="repeat" description="TPR" evidence="1">
    <location>
        <begin position="639"/>
        <end position="672"/>
    </location>
</feature>
<dbReference type="PANTHER" id="PTHR46284">
    <property type="entry name" value="PROTEIN KINESIN LIGHT CHAIN-RELATED 3"/>
    <property type="match status" value="1"/>
</dbReference>
<dbReference type="SUPFAM" id="SSF48452">
    <property type="entry name" value="TPR-like"/>
    <property type="match status" value="3"/>
</dbReference>
<dbReference type="AlphaFoldDB" id="A0A8T2SI98"/>
<dbReference type="Proteomes" id="UP000825935">
    <property type="component" value="Chromosome 19"/>
</dbReference>